<dbReference type="Pfam" id="PF03992">
    <property type="entry name" value="ABM"/>
    <property type="match status" value="1"/>
</dbReference>
<dbReference type="PANTHER" id="PTHR40624:SF1">
    <property type="entry name" value="BIOSYNTHESIS MONOOXYGENASE, PUTATIVE (AFU_ORTHOLOGUE AFUA_1G12025)-RELATED"/>
    <property type="match status" value="1"/>
</dbReference>
<dbReference type="SUPFAM" id="SSF54909">
    <property type="entry name" value="Dimeric alpha+beta barrel"/>
    <property type="match status" value="1"/>
</dbReference>
<evidence type="ECO:0000259" key="1">
    <source>
        <dbReference type="PROSITE" id="PS51725"/>
    </source>
</evidence>
<reference evidence="3" key="1">
    <citation type="journal article" date="2017" name="Genome Biol.">
        <title>Comparative genomics reveals high biological diversity and specific adaptations in the industrially and medically important fungal genus Aspergillus.</title>
        <authorList>
            <person name="de Vries R.P."/>
            <person name="Riley R."/>
            <person name="Wiebenga A."/>
            <person name="Aguilar-Osorio G."/>
            <person name="Amillis S."/>
            <person name="Uchima C.A."/>
            <person name="Anderluh G."/>
            <person name="Asadollahi M."/>
            <person name="Askin M."/>
            <person name="Barry K."/>
            <person name="Battaglia E."/>
            <person name="Bayram O."/>
            <person name="Benocci T."/>
            <person name="Braus-Stromeyer S.A."/>
            <person name="Caldana C."/>
            <person name="Canovas D."/>
            <person name="Cerqueira G.C."/>
            <person name="Chen F."/>
            <person name="Chen W."/>
            <person name="Choi C."/>
            <person name="Clum A."/>
            <person name="Dos Santos R.A."/>
            <person name="Damasio A.R."/>
            <person name="Diallinas G."/>
            <person name="Emri T."/>
            <person name="Fekete E."/>
            <person name="Flipphi M."/>
            <person name="Freyberg S."/>
            <person name="Gallo A."/>
            <person name="Gournas C."/>
            <person name="Habgood R."/>
            <person name="Hainaut M."/>
            <person name="Harispe M.L."/>
            <person name="Henrissat B."/>
            <person name="Hilden K.S."/>
            <person name="Hope R."/>
            <person name="Hossain A."/>
            <person name="Karabika E."/>
            <person name="Karaffa L."/>
            <person name="Karanyi Z."/>
            <person name="Krasevec N."/>
            <person name="Kuo A."/>
            <person name="Kusch H."/>
            <person name="LaButti K."/>
            <person name="Lagendijk E.L."/>
            <person name="Lapidus A."/>
            <person name="Levasseur A."/>
            <person name="Lindquist E."/>
            <person name="Lipzen A."/>
            <person name="Logrieco A.F."/>
            <person name="MacCabe A."/>
            <person name="Maekelae M.R."/>
            <person name="Malavazi I."/>
            <person name="Melin P."/>
            <person name="Meyer V."/>
            <person name="Mielnichuk N."/>
            <person name="Miskei M."/>
            <person name="Molnar A.P."/>
            <person name="Mule G."/>
            <person name="Ngan C.Y."/>
            <person name="Orejas M."/>
            <person name="Orosz E."/>
            <person name="Ouedraogo J.P."/>
            <person name="Overkamp K.M."/>
            <person name="Park H.-S."/>
            <person name="Perrone G."/>
            <person name="Piumi F."/>
            <person name="Punt P.J."/>
            <person name="Ram A.F."/>
            <person name="Ramon A."/>
            <person name="Rauscher S."/>
            <person name="Record E."/>
            <person name="Riano-Pachon D.M."/>
            <person name="Robert V."/>
            <person name="Roehrig J."/>
            <person name="Ruller R."/>
            <person name="Salamov A."/>
            <person name="Salih N.S."/>
            <person name="Samson R.A."/>
            <person name="Sandor E."/>
            <person name="Sanguinetti M."/>
            <person name="Schuetze T."/>
            <person name="Sepcic K."/>
            <person name="Shelest E."/>
            <person name="Sherlock G."/>
            <person name="Sophianopoulou V."/>
            <person name="Squina F.M."/>
            <person name="Sun H."/>
            <person name="Susca A."/>
            <person name="Todd R.B."/>
            <person name="Tsang A."/>
            <person name="Unkles S.E."/>
            <person name="van de Wiele N."/>
            <person name="van Rossen-Uffink D."/>
            <person name="Oliveira J.V."/>
            <person name="Vesth T.C."/>
            <person name="Visser J."/>
            <person name="Yu J.-H."/>
            <person name="Zhou M."/>
            <person name="Andersen M.R."/>
            <person name="Archer D.B."/>
            <person name="Baker S.E."/>
            <person name="Benoit I."/>
            <person name="Brakhage A.A."/>
            <person name="Braus G.H."/>
            <person name="Fischer R."/>
            <person name="Frisvad J.C."/>
            <person name="Goldman G.H."/>
            <person name="Houbraken J."/>
            <person name="Oakley B."/>
            <person name="Pocsi I."/>
            <person name="Scazzocchio C."/>
            <person name="Seiboth B."/>
            <person name="vanKuyk P.A."/>
            <person name="Wortman J."/>
            <person name="Dyer P.S."/>
            <person name="Grigoriev I.V."/>
        </authorList>
    </citation>
    <scope>NUCLEOTIDE SEQUENCE [LARGE SCALE GENOMIC DNA]</scope>
    <source>
        <strain evidence="3">ITEM 5010</strain>
    </source>
</reference>
<dbReference type="PROSITE" id="PS51725">
    <property type="entry name" value="ABM"/>
    <property type="match status" value="1"/>
</dbReference>
<proteinExistence type="predicted"/>
<evidence type="ECO:0000313" key="3">
    <source>
        <dbReference type="Proteomes" id="UP000188318"/>
    </source>
</evidence>
<dbReference type="InterPro" id="IPR007138">
    <property type="entry name" value="ABM_dom"/>
</dbReference>
<feature type="domain" description="ABM" evidence="1">
    <location>
        <begin position="6"/>
        <end position="98"/>
    </location>
</feature>
<dbReference type="OrthoDB" id="10011777at2759"/>
<dbReference type="InterPro" id="IPR011008">
    <property type="entry name" value="Dimeric_a/b-barrel"/>
</dbReference>
<dbReference type="PANTHER" id="PTHR40624">
    <property type="entry name" value="BIOSYNTHESIS MONOOXYGENASE, PUTATIVE (AFU_ORTHOLOGUE AFUA_1G12025)-RELATED"/>
    <property type="match status" value="1"/>
</dbReference>
<dbReference type="Proteomes" id="UP000188318">
    <property type="component" value="Unassembled WGS sequence"/>
</dbReference>
<accession>A0A1R3S2C8</accession>
<dbReference type="EMBL" id="KV907493">
    <property type="protein sequence ID" value="OOG00907.1"/>
    <property type="molecule type" value="Genomic_DNA"/>
</dbReference>
<gene>
    <name evidence="2" type="ORF">ASPCADRAFT_202734</name>
</gene>
<name>A0A1R3S2C8_ASPC5</name>
<evidence type="ECO:0000313" key="2">
    <source>
        <dbReference type="EMBL" id="OOG00907.1"/>
    </source>
</evidence>
<dbReference type="AlphaFoldDB" id="A0A1R3S2C8"/>
<dbReference type="OMA" id="VFIEKYT"/>
<dbReference type="STRING" id="602072.A0A1R3S2C8"/>
<keyword evidence="3" id="KW-1185">Reference proteome</keyword>
<organism evidence="2 3">
    <name type="scientific">Aspergillus carbonarius (strain ITEM 5010)</name>
    <dbReference type="NCBI Taxonomy" id="602072"/>
    <lineage>
        <taxon>Eukaryota</taxon>
        <taxon>Fungi</taxon>
        <taxon>Dikarya</taxon>
        <taxon>Ascomycota</taxon>
        <taxon>Pezizomycotina</taxon>
        <taxon>Eurotiomycetes</taxon>
        <taxon>Eurotiomycetidae</taxon>
        <taxon>Eurotiales</taxon>
        <taxon>Aspergillaceae</taxon>
        <taxon>Aspergillus</taxon>
        <taxon>Aspergillus subgen. Circumdati</taxon>
    </lineage>
</organism>
<dbReference type="VEuPathDB" id="FungiDB:ASPCADRAFT_202734"/>
<sequence length="107" mass="11780">MAPREIYNVVKLVAKPGKFNEVVEAFKAFSQHIENNEPDTQIYFALQPSGSDELIFVEKYKDGDSLKAHTASPEFKQFAKAIGSCLAQPPDLKGASFVAGFEGRSKL</sequence>
<protein>
    <recommendedName>
        <fullName evidence="1">ABM domain-containing protein</fullName>
    </recommendedName>
</protein>
<dbReference type="Gene3D" id="3.30.70.100">
    <property type="match status" value="1"/>
</dbReference>